<keyword evidence="2" id="KW-1185">Reference proteome</keyword>
<name>A0A9Q0G604_9ROSI</name>
<proteinExistence type="predicted"/>
<comment type="caution">
    <text evidence="1">The sequence shown here is derived from an EMBL/GenBank/DDBJ whole genome shotgun (WGS) entry which is preliminary data.</text>
</comment>
<evidence type="ECO:0000313" key="2">
    <source>
        <dbReference type="Proteomes" id="UP001141552"/>
    </source>
</evidence>
<accession>A0A9Q0G604</accession>
<dbReference type="EMBL" id="JAKUCV010002060">
    <property type="protein sequence ID" value="KAJ4844060.1"/>
    <property type="molecule type" value="Genomic_DNA"/>
</dbReference>
<reference evidence="1" key="1">
    <citation type="submission" date="2022-02" db="EMBL/GenBank/DDBJ databases">
        <authorList>
            <person name="Henning P.M."/>
            <person name="McCubbin A.G."/>
            <person name="Shore J.S."/>
        </authorList>
    </citation>
    <scope>NUCLEOTIDE SEQUENCE</scope>
    <source>
        <strain evidence="1">F60SS</strain>
        <tissue evidence="1">Leaves</tissue>
    </source>
</reference>
<protein>
    <recommendedName>
        <fullName evidence="3">DUF4283 domain-containing protein</fullName>
    </recommendedName>
</protein>
<dbReference type="Proteomes" id="UP001141552">
    <property type="component" value="Unassembled WGS sequence"/>
</dbReference>
<organism evidence="1 2">
    <name type="scientific">Turnera subulata</name>
    <dbReference type="NCBI Taxonomy" id="218843"/>
    <lineage>
        <taxon>Eukaryota</taxon>
        <taxon>Viridiplantae</taxon>
        <taxon>Streptophyta</taxon>
        <taxon>Embryophyta</taxon>
        <taxon>Tracheophyta</taxon>
        <taxon>Spermatophyta</taxon>
        <taxon>Magnoliopsida</taxon>
        <taxon>eudicotyledons</taxon>
        <taxon>Gunneridae</taxon>
        <taxon>Pentapetalae</taxon>
        <taxon>rosids</taxon>
        <taxon>fabids</taxon>
        <taxon>Malpighiales</taxon>
        <taxon>Passifloraceae</taxon>
        <taxon>Turnera</taxon>
    </lineage>
</organism>
<evidence type="ECO:0008006" key="3">
    <source>
        <dbReference type="Google" id="ProtNLM"/>
    </source>
</evidence>
<evidence type="ECO:0000313" key="1">
    <source>
        <dbReference type="EMBL" id="KAJ4844060.1"/>
    </source>
</evidence>
<dbReference type="OrthoDB" id="1705899at2759"/>
<gene>
    <name evidence="1" type="ORF">Tsubulata_029251</name>
</gene>
<dbReference type="AlphaFoldDB" id="A0A9Q0G604"/>
<reference evidence="1" key="2">
    <citation type="journal article" date="2023" name="Plants (Basel)">
        <title>Annotation of the Turnera subulata (Passifloraceae) Draft Genome Reveals the S-Locus Evolved after the Divergence of Turneroideae from Passifloroideae in a Stepwise Manner.</title>
        <authorList>
            <person name="Henning P.M."/>
            <person name="Roalson E.H."/>
            <person name="Mir W."/>
            <person name="McCubbin A.G."/>
            <person name="Shore J.S."/>
        </authorList>
    </citation>
    <scope>NUCLEOTIDE SEQUENCE</scope>
    <source>
        <strain evidence="1">F60SS</strain>
    </source>
</reference>
<sequence length="195" mass="22332">MGRNREECSIVFTTSEEAGLKFSRLVLLGKVEADDRVLRIEAIKTLVVSRSQVNSVKVRTTDRENIFLFIFESEEDKQRVLQEAFSSAFKNIIFKEWPHDKALKDINFAKGPACWIQVHGLPPNQMTKENAKKIGAMFAGLVEFDHGDLSGDVLCSNGYMRLKVDVWADEPFRKGFLNRKPNGESYWVEFKPEKV</sequence>